<evidence type="ECO:0000256" key="2">
    <source>
        <dbReference type="SAM" id="MobiDB-lite"/>
    </source>
</evidence>
<sequence>MQDSTSPSRQSKIHFVPDVDHAPRKSASRQRRSSAPVYLSPMRKPFLFPSGVSTSDSDTALGVFSEEYDFSRRRVYSTLHVTGCGKRCITLDPRILQDVRRALKLKAKHEAVLKQKTRLSTIPDPFLPLDSLASAQPRQGIGTPLFSPRNVIFANNSDVDFGPSVGSSNAIAEGHPVPSSLDNGVTLDWSGIGSGNDKSEKRWPLPVKRKGKVPMPHLHILVQQQENAHQERLESIRKQTSPSTSQKALITKDQLTRRYDLLTNPSSSPTVLSSIEVARWYRSQGSVFQAGVEQAEPPTWLKHLQKKRKSTARSPWQLTARIIEEYIHARDGSIVGPTTSNEHVHADVPSKRSLSPPGMNLFPVTSRGSSHISFDPLSYEGHPSFEPLTRSTRDSFDVLSRRSGESGYSSPRSKSPYGRRWREDIPMRLQRRLTRESEGVNSARNSSSDISAAGDSPFDNRKGNSPNIQVIVTPDSDLPILQENGTTLYNANDNSHSASIVDGSTGDVGKIGRQQIHNLAPWSENKHQKQISQDKLRREYEAKAQLLEEATAQNHRIRQLLNRVSIVVKEYEATQANALAPLGKLQRLPRELLEAFSHDPAAVTGPTRRLQGYKAVDDIHNRLLRQRAICREFLSKTAQRPSVDVGNILRDPAIALKNSLESLHQYKNVIQSKAKEVAELLRKVQDIHTKVKVNYNRALSHTSAVYAELSIIVALEESYKDQYQQFWEIGMDALTFILDSVTPFWRTYGKTIGEDIGDFLIIPLYRNEFTGEAKQYPITCVPRRSLRHWLALALLYLSTATVTFISTRIAITLVTHGGLKSIPYESIRWTVLPFFWILIVILWSLVFTQFIVLFLEVVVILWWFGWLIKVFT</sequence>
<feature type="transmembrane region" description="Helical" evidence="3">
    <location>
        <begin position="826"/>
        <end position="845"/>
    </location>
</feature>
<dbReference type="AlphaFoldDB" id="A0A0C2T6U7"/>
<dbReference type="HOGENOM" id="CLU_007123_0_0_1"/>
<evidence type="ECO:0000313" key="4">
    <source>
        <dbReference type="EMBL" id="KIL71700.1"/>
    </source>
</evidence>
<feature type="coiled-coil region" evidence="1">
    <location>
        <begin position="533"/>
        <end position="563"/>
    </location>
</feature>
<keyword evidence="3" id="KW-1133">Transmembrane helix</keyword>
<keyword evidence="3" id="KW-0472">Membrane</keyword>
<dbReference type="Proteomes" id="UP000054549">
    <property type="component" value="Unassembled WGS sequence"/>
</dbReference>
<evidence type="ECO:0000256" key="3">
    <source>
        <dbReference type="SAM" id="Phobius"/>
    </source>
</evidence>
<feature type="transmembrane region" description="Helical" evidence="3">
    <location>
        <begin position="789"/>
        <end position="814"/>
    </location>
</feature>
<dbReference type="InParanoid" id="A0A0C2T6U7"/>
<feature type="region of interest" description="Disordered" evidence="2">
    <location>
        <begin position="1"/>
        <end position="36"/>
    </location>
</feature>
<accession>A0A0C2T6U7</accession>
<reference evidence="4 5" key="1">
    <citation type="submission" date="2014-04" db="EMBL/GenBank/DDBJ databases">
        <title>Evolutionary Origins and Diversification of the Mycorrhizal Mutualists.</title>
        <authorList>
            <consortium name="DOE Joint Genome Institute"/>
            <consortium name="Mycorrhizal Genomics Consortium"/>
            <person name="Kohler A."/>
            <person name="Kuo A."/>
            <person name="Nagy L.G."/>
            <person name="Floudas D."/>
            <person name="Copeland A."/>
            <person name="Barry K.W."/>
            <person name="Cichocki N."/>
            <person name="Veneault-Fourrey C."/>
            <person name="LaButti K."/>
            <person name="Lindquist E.A."/>
            <person name="Lipzen A."/>
            <person name="Lundell T."/>
            <person name="Morin E."/>
            <person name="Murat C."/>
            <person name="Riley R."/>
            <person name="Ohm R."/>
            <person name="Sun H."/>
            <person name="Tunlid A."/>
            <person name="Henrissat B."/>
            <person name="Grigoriev I.V."/>
            <person name="Hibbett D.S."/>
            <person name="Martin F."/>
        </authorList>
    </citation>
    <scope>NUCLEOTIDE SEQUENCE [LARGE SCALE GENOMIC DNA]</scope>
    <source>
        <strain evidence="4 5">Koide BX008</strain>
    </source>
</reference>
<feature type="region of interest" description="Disordered" evidence="2">
    <location>
        <begin position="338"/>
        <end position="362"/>
    </location>
</feature>
<name>A0A0C2T6U7_AMAMK</name>
<keyword evidence="1" id="KW-0175">Coiled coil</keyword>
<evidence type="ECO:0000313" key="5">
    <source>
        <dbReference type="Proteomes" id="UP000054549"/>
    </source>
</evidence>
<protein>
    <submittedName>
        <fullName evidence="4">Uncharacterized protein</fullName>
    </submittedName>
</protein>
<keyword evidence="5" id="KW-1185">Reference proteome</keyword>
<proteinExistence type="predicted"/>
<feature type="compositionally biased region" description="Polar residues" evidence="2">
    <location>
        <begin position="439"/>
        <end position="450"/>
    </location>
</feature>
<keyword evidence="3" id="KW-0812">Transmembrane</keyword>
<gene>
    <name evidence="4" type="ORF">M378DRAFT_194765</name>
</gene>
<feature type="compositionally biased region" description="Polar residues" evidence="2">
    <location>
        <begin position="1"/>
        <end position="10"/>
    </location>
</feature>
<organism evidence="4 5">
    <name type="scientific">Amanita muscaria (strain Koide BX008)</name>
    <dbReference type="NCBI Taxonomy" id="946122"/>
    <lineage>
        <taxon>Eukaryota</taxon>
        <taxon>Fungi</taxon>
        <taxon>Dikarya</taxon>
        <taxon>Basidiomycota</taxon>
        <taxon>Agaricomycotina</taxon>
        <taxon>Agaricomycetes</taxon>
        <taxon>Agaricomycetidae</taxon>
        <taxon>Agaricales</taxon>
        <taxon>Pluteineae</taxon>
        <taxon>Amanitaceae</taxon>
        <taxon>Amanita</taxon>
    </lineage>
</organism>
<dbReference type="EMBL" id="KN818222">
    <property type="protein sequence ID" value="KIL71700.1"/>
    <property type="molecule type" value="Genomic_DNA"/>
</dbReference>
<dbReference type="OrthoDB" id="3190515at2759"/>
<feature type="region of interest" description="Disordered" evidence="2">
    <location>
        <begin position="399"/>
        <end position="471"/>
    </location>
</feature>
<dbReference type="STRING" id="946122.A0A0C2T6U7"/>
<evidence type="ECO:0000256" key="1">
    <source>
        <dbReference type="SAM" id="Coils"/>
    </source>
</evidence>